<evidence type="ECO:0000256" key="1">
    <source>
        <dbReference type="ARBA" id="ARBA00004651"/>
    </source>
</evidence>
<comment type="subcellular location">
    <subcellularLocation>
        <location evidence="1">Cell membrane</location>
        <topology evidence="1">Multi-pass membrane protein</topology>
    </subcellularLocation>
</comment>
<keyword evidence="10" id="KW-1185">Reference proteome</keyword>
<keyword evidence="6 7" id="KW-0472">Membrane</keyword>
<dbReference type="InterPro" id="IPR011701">
    <property type="entry name" value="MFS"/>
</dbReference>
<feature type="transmembrane region" description="Helical" evidence="7">
    <location>
        <begin position="332"/>
        <end position="353"/>
    </location>
</feature>
<protein>
    <submittedName>
        <fullName evidence="9">MFS transporter</fullName>
    </submittedName>
</protein>
<dbReference type="InterPro" id="IPR050171">
    <property type="entry name" value="MFS_Transporters"/>
</dbReference>
<feature type="transmembrane region" description="Helical" evidence="7">
    <location>
        <begin position="240"/>
        <end position="263"/>
    </location>
</feature>
<dbReference type="EMBL" id="CP097463">
    <property type="protein sequence ID" value="WAX58278.1"/>
    <property type="molecule type" value="Genomic_DNA"/>
</dbReference>
<feature type="transmembrane region" description="Helical" evidence="7">
    <location>
        <begin position="45"/>
        <end position="62"/>
    </location>
</feature>
<feature type="domain" description="Major facilitator superfamily (MFS) profile" evidence="8">
    <location>
        <begin position="8"/>
        <end position="392"/>
    </location>
</feature>
<keyword evidence="4 7" id="KW-0812">Transmembrane</keyword>
<evidence type="ECO:0000256" key="7">
    <source>
        <dbReference type="SAM" id="Phobius"/>
    </source>
</evidence>
<feature type="transmembrane region" description="Helical" evidence="7">
    <location>
        <begin position="204"/>
        <end position="228"/>
    </location>
</feature>
<gene>
    <name evidence="9" type="ORF">M6B22_05810</name>
</gene>
<evidence type="ECO:0000256" key="6">
    <source>
        <dbReference type="ARBA" id="ARBA00023136"/>
    </source>
</evidence>
<evidence type="ECO:0000256" key="4">
    <source>
        <dbReference type="ARBA" id="ARBA00022692"/>
    </source>
</evidence>
<dbReference type="PANTHER" id="PTHR23517:SF13">
    <property type="entry name" value="MAJOR FACILITATOR SUPERFAMILY MFS_1"/>
    <property type="match status" value="1"/>
</dbReference>
<feature type="transmembrane region" description="Helical" evidence="7">
    <location>
        <begin position="160"/>
        <end position="183"/>
    </location>
</feature>
<evidence type="ECO:0000256" key="2">
    <source>
        <dbReference type="ARBA" id="ARBA00022448"/>
    </source>
</evidence>
<evidence type="ECO:0000256" key="5">
    <source>
        <dbReference type="ARBA" id="ARBA00022989"/>
    </source>
</evidence>
<evidence type="ECO:0000256" key="3">
    <source>
        <dbReference type="ARBA" id="ARBA00022475"/>
    </source>
</evidence>
<evidence type="ECO:0000313" key="9">
    <source>
        <dbReference type="EMBL" id="WAX58278.1"/>
    </source>
</evidence>
<dbReference type="Proteomes" id="UP001164693">
    <property type="component" value="Chromosome"/>
</dbReference>
<accession>A0ABY7K190</accession>
<evidence type="ECO:0000259" key="8">
    <source>
        <dbReference type="PROSITE" id="PS50850"/>
    </source>
</evidence>
<name>A0ABY7K190_9ACTN</name>
<dbReference type="RefSeq" id="WP_269444828.1">
    <property type="nucleotide sequence ID" value="NZ_CP097463.1"/>
</dbReference>
<feature type="transmembrane region" description="Helical" evidence="7">
    <location>
        <begin position="99"/>
        <end position="121"/>
    </location>
</feature>
<evidence type="ECO:0000313" key="10">
    <source>
        <dbReference type="Proteomes" id="UP001164693"/>
    </source>
</evidence>
<dbReference type="Pfam" id="PF07690">
    <property type="entry name" value="MFS_1"/>
    <property type="match status" value="1"/>
</dbReference>
<organism evidence="9 10">
    <name type="scientific">Jatrophihabitans cynanchi</name>
    <dbReference type="NCBI Taxonomy" id="2944128"/>
    <lineage>
        <taxon>Bacteria</taxon>
        <taxon>Bacillati</taxon>
        <taxon>Actinomycetota</taxon>
        <taxon>Actinomycetes</taxon>
        <taxon>Jatrophihabitantales</taxon>
        <taxon>Jatrophihabitantaceae</taxon>
        <taxon>Jatrophihabitans</taxon>
    </lineage>
</organism>
<feature type="transmembrane region" description="Helical" evidence="7">
    <location>
        <begin position="297"/>
        <end position="320"/>
    </location>
</feature>
<keyword evidence="2" id="KW-0813">Transport</keyword>
<proteinExistence type="predicted"/>
<feature type="transmembrane region" description="Helical" evidence="7">
    <location>
        <begin position="365"/>
        <end position="384"/>
    </location>
</feature>
<reference evidence="9" key="1">
    <citation type="submission" date="2022-05" db="EMBL/GenBank/DDBJ databases">
        <title>Jatrophihabitans sp. SB3-54 whole genome sequence.</title>
        <authorList>
            <person name="Suh M.K."/>
            <person name="Eom M.K."/>
            <person name="Kim J.S."/>
            <person name="Kim H.S."/>
            <person name="Do H.E."/>
            <person name="Shin Y.K."/>
            <person name="Lee J.-S."/>
        </authorList>
    </citation>
    <scope>NUCLEOTIDE SEQUENCE</scope>
    <source>
        <strain evidence="9">SB3-54</strain>
    </source>
</reference>
<feature type="transmembrane region" description="Helical" evidence="7">
    <location>
        <begin position="7"/>
        <end position="25"/>
    </location>
</feature>
<feature type="transmembrane region" description="Helical" evidence="7">
    <location>
        <begin position="74"/>
        <end position="93"/>
    </location>
</feature>
<dbReference type="Gene3D" id="1.20.1250.20">
    <property type="entry name" value="MFS general substrate transporter like domains"/>
    <property type="match status" value="1"/>
</dbReference>
<dbReference type="PANTHER" id="PTHR23517">
    <property type="entry name" value="RESISTANCE PROTEIN MDTM, PUTATIVE-RELATED-RELATED"/>
    <property type="match status" value="1"/>
</dbReference>
<feature type="transmembrane region" description="Helical" evidence="7">
    <location>
        <begin position="270"/>
        <end position="291"/>
    </location>
</feature>
<sequence>MALSRKAGFVAVAYAFGVTMLSTTLPTPLYPLYRGAFGFSELTVTLVYAAYAVGVLAALVAFGNVSDAVGRRRVLLPGLAAALLSAVVFLTAADLPMLFVGRVLSGLAAGLFTGTATATLVDLVPDRDRALGSLVATLVNMGGLGVGPLLAGVLAEYVGAPLRVTFVVDLMLLVPAFIGVLLAPETVTETSRSRRPPLAVPRQVRAVFGQAALTGFAGFVVLGTFTAVSPAALSQLLHQHNLAVVGVVVFVVFAASTAGQLALPLFTTRVGLPAGAATLTLGATLIAAALWREPLALLIVGGVVAGFGQGLGFRAGIAAVSTAVSAERRAGVTSALFAVLYIGISVPVVGIGIAAQSAGLKTASVGAALAVAVLKLLAATSLLVRPVAEAER</sequence>
<keyword evidence="5 7" id="KW-1133">Transmembrane helix</keyword>
<dbReference type="PROSITE" id="PS50850">
    <property type="entry name" value="MFS"/>
    <property type="match status" value="1"/>
</dbReference>
<dbReference type="InterPro" id="IPR020846">
    <property type="entry name" value="MFS_dom"/>
</dbReference>
<dbReference type="InterPro" id="IPR036259">
    <property type="entry name" value="MFS_trans_sf"/>
</dbReference>
<feature type="transmembrane region" description="Helical" evidence="7">
    <location>
        <begin position="133"/>
        <end position="154"/>
    </location>
</feature>
<keyword evidence="3" id="KW-1003">Cell membrane</keyword>
<dbReference type="SUPFAM" id="SSF103473">
    <property type="entry name" value="MFS general substrate transporter"/>
    <property type="match status" value="1"/>
</dbReference>